<dbReference type="EMBL" id="JADWDJ010000004">
    <property type="protein sequence ID" value="KAG5282245.1"/>
    <property type="molecule type" value="Genomic_DNA"/>
</dbReference>
<evidence type="ECO:0000313" key="2">
    <source>
        <dbReference type="Proteomes" id="UP000823561"/>
    </source>
</evidence>
<organism evidence="1 2">
    <name type="scientific">Alosa alosa</name>
    <name type="common">allis shad</name>
    <dbReference type="NCBI Taxonomy" id="278164"/>
    <lineage>
        <taxon>Eukaryota</taxon>
        <taxon>Metazoa</taxon>
        <taxon>Chordata</taxon>
        <taxon>Craniata</taxon>
        <taxon>Vertebrata</taxon>
        <taxon>Euteleostomi</taxon>
        <taxon>Actinopterygii</taxon>
        <taxon>Neopterygii</taxon>
        <taxon>Teleostei</taxon>
        <taxon>Clupei</taxon>
        <taxon>Clupeiformes</taxon>
        <taxon>Clupeoidei</taxon>
        <taxon>Clupeidae</taxon>
        <taxon>Alosa</taxon>
    </lineage>
</organism>
<name>A0AAV6H856_9TELE</name>
<dbReference type="Proteomes" id="UP000823561">
    <property type="component" value="Chromosome 4"/>
</dbReference>
<gene>
    <name evidence="1" type="ORF">AALO_G00053860</name>
</gene>
<proteinExistence type="predicted"/>
<sequence length="84" mass="9710">MTIGQISINDWTSTTHFRPPLFLTYELLNILPVPSEKYKQFYILDHNRFQPEPVSASWGKPERVNERASKRAVVVVSVPRNNAL</sequence>
<keyword evidence="2" id="KW-1185">Reference proteome</keyword>
<accession>A0AAV6H856</accession>
<evidence type="ECO:0000313" key="1">
    <source>
        <dbReference type="EMBL" id="KAG5282245.1"/>
    </source>
</evidence>
<comment type="caution">
    <text evidence="1">The sequence shown here is derived from an EMBL/GenBank/DDBJ whole genome shotgun (WGS) entry which is preliminary data.</text>
</comment>
<protein>
    <submittedName>
        <fullName evidence="1">Uncharacterized protein</fullName>
    </submittedName>
</protein>
<dbReference type="AlphaFoldDB" id="A0AAV6H856"/>
<reference evidence="1" key="1">
    <citation type="submission" date="2020-10" db="EMBL/GenBank/DDBJ databases">
        <title>Chromosome-scale genome assembly of the Allis shad, Alosa alosa.</title>
        <authorList>
            <person name="Margot Z."/>
            <person name="Christophe K."/>
            <person name="Cabau C."/>
            <person name="Louis A."/>
            <person name="Berthelot C."/>
            <person name="Parey E."/>
            <person name="Roest Crollius H."/>
            <person name="Montfort J."/>
            <person name="Robinson-Rechavi M."/>
            <person name="Bucao C."/>
            <person name="Bouchez O."/>
            <person name="Gislard M."/>
            <person name="Lluch J."/>
            <person name="Milhes M."/>
            <person name="Lampietro C."/>
            <person name="Lopez Roques C."/>
            <person name="Donnadieu C."/>
            <person name="Braasch I."/>
            <person name="Desvignes T."/>
            <person name="Postlethwait J."/>
            <person name="Bobe J."/>
            <person name="Guiguen Y."/>
        </authorList>
    </citation>
    <scope>NUCLEOTIDE SEQUENCE</scope>
    <source>
        <strain evidence="1">M-15738</strain>
        <tissue evidence="1">Blood</tissue>
    </source>
</reference>